<dbReference type="Proteomes" id="UP000276215">
    <property type="component" value="Unassembled WGS sequence"/>
</dbReference>
<name>A0A3N4J097_9PEZI</name>
<organism evidence="1 2">
    <name type="scientific">Choiromyces venosus 120613-1</name>
    <dbReference type="NCBI Taxonomy" id="1336337"/>
    <lineage>
        <taxon>Eukaryota</taxon>
        <taxon>Fungi</taxon>
        <taxon>Dikarya</taxon>
        <taxon>Ascomycota</taxon>
        <taxon>Pezizomycotina</taxon>
        <taxon>Pezizomycetes</taxon>
        <taxon>Pezizales</taxon>
        <taxon>Tuberaceae</taxon>
        <taxon>Choiromyces</taxon>
    </lineage>
</organism>
<reference evidence="1 2" key="1">
    <citation type="journal article" date="2018" name="Nat. Ecol. Evol.">
        <title>Pezizomycetes genomes reveal the molecular basis of ectomycorrhizal truffle lifestyle.</title>
        <authorList>
            <person name="Murat C."/>
            <person name="Payen T."/>
            <person name="Noel B."/>
            <person name="Kuo A."/>
            <person name="Morin E."/>
            <person name="Chen J."/>
            <person name="Kohler A."/>
            <person name="Krizsan K."/>
            <person name="Balestrini R."/>
            <person name="Da Silva C."/>
            <person name="Montanini B."/>
            <person name="Hainaut M."/>
            <person name="Levati E."/>
            <person name="Barry K.W."/>
            <person name="Belfiori B."/>
            <person name="Cichocki N."/>
            <person name="Clum A."/>
            <person name="Dockter R.B."/>
            <person name="Fauchery L."/>
            <person name="Guy J."/>
            <person name="Iotti M."/>
            <person name="Le Tacon F."/>
            <person name="Lindquist E.A."/>
            <person name="Lipzen A."/>
            <person name="Malagnac F."/>
            <person name="Mello A."/>
            <person name="Molinier V."/>
            <person name="Miyauchi S."/>
            <person name="Poulain J."/>
            <person name="Riccioni C."/>
            <person name="Rubini A."/>
            <person name="Sitrit Y."/>
            <person name="Splivallo R."/>
            <person name="Traeger S."/>
            <person name="Wang M."/>
            <person name="Zifcakova L."/>
            <person name="Wipf D."/>
            <person name="Zambonelli A."/>
            <person name="Paolocci F."/>
            <person name="Nowrousian M."/>
            <person name="Ottonello S."/>
            <person name="Baldrian P."/>
            <person name="Spatafora J.W."/>
            <person name="Henrissat B."/>
            <person name="Nagy L.G."/>
            <person name="Aury J.M."/>
            <person name="Wincker P."/>
            <person name="Grigoriev I.V."/>
            <person name="Bonfante P."/>
            <person name="Martin F.M."/>
        </authorList>
    </citation>
    <scope>NUCLEOTIDE SEQUENCE [LARGE SCALE GENOMIC DNA]</scope>
    <source>
        <strain evidence="1 2">120613-1</strain>
    </source>
</reference>
<dbReference type="EMBL" id="ML120494">
    <property type="protein sequence ID" value="RPA91535.1"/>
    <property type="molecule type" value="Genomic_DNA"/>
</dbReference>
<evidence type="ECO:0000313" key="2">
    <source>
        <dbReference type="Proteomes" id="UP000276215"/>
    </source>
</evidence>
<accession>A0A3N4J097</accession>
<proteinExistence type="predicted"/>
<sequence>MFRVGITLRHVMESTVLNPGNLMFGIGLMPSLKMTIQYSSWMPSRIYNCWPISITSLRSSKGLVSLKNDLYPLNRRGFHTPLVREIAILVRKFNHK</sequence>
<protein>
    <submittedName>
        <fullName evidence="1">Uncharacterized protein</fullName>
    </submittedName>
</protein>
<gene>
    <name evidence="1" type="ORF">L873DRAFT_303520</name>
</gene>
<dbReference type="AlphaFoldDB" id="A0A3N4J097"/>
<keyword evidence="2" id="KW-1185">Reference proteome</keyword>
<evidence type="ECO:0000313" key="1">
    <source>
        <dbReference type="EMBL" id="RPA91535.1"/>
    </source>
</evidence>